<dbReference type="InterPro" id="IPR036291">
    <property type="entry name" value="NAD(P)-bd_dom_sf"/>
</dbReference>
<organism evidence="2 3">
    <name type="scientific">Corynespora cassiicola Philippines</name>
    <dbReference type="NCBI Taxonomy" id="1448308"/>
    <lineage>
        <taxon>Eukaryota</taxon>
        <taxon>Fungi</taxon>
        <taxon>Dikarya</taxon>
        <taxon>Ascomycota</taxon>
        <taxon>Pezizomycotina</taxon>
        <taxon>Dothideomycetes</taxon>
        <taxon>Pleosporomycetidae</taxon>
        <taxon>Pleosporales</taxon>
        <taxon>Corynesporascaceae</taxon>
        <taxon>Corynespora</taxon>
    </lineage>
</organism>
<dbReference type="SUPFAM" id="SSF51735">
    <property type="entry name" value="NAD(P)-binding Rossmann-fold domains"/>
    <property type="match status" value="1"/>
</dbReference>
<dbReference type="EMBL" id="KZ678128">
    <property type="protein sequence ID" value="PSN73816.1"/>
    <property type="molecule type" value="Genomic_DNA"/>
</dbReference>
<sequence>MATNASFDAKTGGLEVADTYSAQISGKTVLITGVSPGGIGEATARAFARGGASLIIATGRSKSRVEDLTKKIHAEYPSTKFRNLVLDLASLKDVRRAANEILDDSSIDKIDILVTNAGSQFGNAERELTVDGIETHFGANHLGHFFLVKLLLPRLRAAAKVNPPGATRVISVSSEATSFSPVRFSDWNFDCDKELPDDEKPNWSVLYQYFKMAETSKFDPYVAYGQSKTANALLAVQLNKLFSEEGIYSFSIHPGGVRSTAGINALENAPEDQKATFEQILWKSIDQGSSTTLVAASDPELSPEKGVWLADNKFAEPAEWAVDEKKAERLWKLSEDIIAEKLGH</sequence>
<evidence type="ECO:0000256" key="1">
    <source>
        <dbReference type="ARBA" id="ARBA00023002"/>
    </source>
</evidence>
<evidence type="ECO:0000313" key="2">
    <source>
        <dbReference type="EMBL" id="PSN73816.1"/>
    </source>
</evidence>
<proteinExistence type="predicted"/>
<dbReference type="GO" id="GO:0016491">
    <property type="term" value="F:oxidoreductase activity"/>
    <property type="evidence" value="ECO:0007669"/>
    <property type="project" value="UniProtKB-KW"/>
</dbReference>
<dbReference type="PANTHER" id="PTHR43157">
    <property type="entry name" value="PHOSPHATIDYLINOSITOL-GLYCAN BIOSYNTHESIS CLASS F PROTEIN-RELATED"/>
    <property type="match status" value="1"/>
</dbReference>
<dbReference type="OrthoDB" id="191139at2759"/>
<evidence type="ECO:0000313" key="3">
    <source>
        <dbReference type="Proteomes" id="UP000240883"/>
    </source>
</evidence>
<dbReference type="Proteomes" id="UP000240883">
    <property type="component" value="Unassembled WGS sequence"/>
</dbReference>
<dbReference type="InterPro" id="IPR002347">
    <property type="entry name" value="SDR_fam"/>
</dbReference>
<dbReference type="STRING" id="1448308.A0A2T2P8C0"/>
<dbReference type="Gene3D" id="3.40.50.720">
    <property type="entry name" value="NAD(P)-binding Rossmann-like Domain"/>
    <property type="match status" value="1"/>
</dbReference>
<dbReference type="Pfam" id="PF00106">
    <property type="entry name" value="adh_short"/>
    <property type="match status" value="1"/>
</dbReference>
<reference evidence="2 3" key="1">
    <citation type="journal article" date="2018" name="Front. Microbiol.">
        <title>Genome-Wide Analysis of Corynespora cassiicola Leaf Fall Disease Putative Effectors.</title>
        <authorList>
            <person name="Lopez D."/>
            <person name="Ribeiro S."/>
            <person name="Label P."/>
            <person name="Fumanal B."/>
            <person name="Venisse J.S."/>
            <person name="Kohler A."/>
            <person name="de Oliveira R.R."/>
            <person name="Labutti K."/>
            <person name="Lipzen A."/>
            <person name="Lail K."/>
            <person name="Bauer D."/>
            <person name="Ohm R.A."/>
            <person name="Barry K.W."/>
            <person name="Spatafora J."/>
            <person name="Grigoriev I.V."/>
            <person name="Martin F.M."/>
            <person name="Pujade-Renaud V."/>
        </authorList>
    </citation>
    <scope>NUCLEOTIDE SEQUENCE [LARGE SCALE GENOMIC DNA]</scope>
    <source>
        <strain evidence="2 3">Philippines</strain>
    </source>
</reference>
<dbReference type="PANTHER" id="PTHR43157:SF31">
    <property type="entry name" value="PHOSPHATIDYLINOSITOL-GLYCAN BIOSYNTHESIS CLASS F PROTEIN"/>
    <property type="match status" value="1"/>
</dbReference>
<gene>
    <name evidence="2" type="ORF">BS50DRAFT_566749</name>
</gene>
<keyword evidence="1" id="KW-0560">Oxidoreductase</keyword>
<protein>
    <submittedName>
        <fullName evidence="2">Retinol dehydrogenase 12</fullName>
    </submittedName>
</protein>
<dbReference type="AlphaFoldDB" id="A0A2T2P8C0"/>
<name>A0A2T2P8C0_CORCC</name>
<keyword evidence="3" id="KW-1185">Reference proteome</keyword>
<accession>A0A2T2P8C0</accession>